<gene>
    <name evidence="2" type="ORF">B7P43_G15834</name>
</gene>
<reference evidence="2 3" key="1">
    <citation type="submission" date="2017-12" db="EMBL/GenBank/DDBJ databases">
        <title>Hemimetabolous genomes reveal molecular basis of termite eusociality.</title>
        <authorList>
            <person name="Harrison M.C."/>
            <person name="Jongepier E."/>
            <person name="Robertson H.M."/>
            <person name="Arning N."/>
            <person name="Bitard-Feildel T."/>
            <person name="Chao H."/>
            <person name="Childers C.P."/>
            <person name="Dinh H."/>
            <person name="Doddapaneni H."/>
            <person name="Dugan S."/>
            <person name="Gowin J."/>
            <person name="Greiner C."/>
            <person name="Han Y."/>
            <person name="Hu H."/>
            <person name="Hughes D.S.T."/>
            <person name="Huylmans A.-K."/>
            <person name="Kemena C."/>
            <person name="Kremer L.P.M."/>
            <person name="Lee S.L."/>
            <person name="Lopez-Ezquerra A."/>
            <person name="Mallet L."/>
            <person name="Monroy-Kuhn J.M."/>
            <person name="Moser A."/>
            <person name="Murali S.C."/>
            <person name="Muzny D.M."/>
            <person name="Otani S."/>
            <person name="Piulachs M.-D."/>
            <person name="Poelchau M."/>
            <person name="Qu J."/>
            <person name="Schaub F."/>
            <person name="Wada-Katsumata A."/>
            <person name="Worley K.C."/>
            <person name="Xie Q."/>
            <person name="Ylla G."/>
            <person name="Poulsen M."/>
            <person name="Gibbs R.A."/>
            <person name="Schal C."/>
            <person name="Richards S."/>
            <person name="Belles X."/>
            <person name="Korb J."/>
            <person name="Bornberg-Bauer E."/>
        </authorList>
    </citation>
    <scope>NUCLEOTIDE SEQUENCE [LARGE SCALE GENOMIC DNA]</scope>
    <source>
        <tissue evidence="2">Whole body</tissue>
    </source>
</reference>
<keyword evidence="3" id="KW-1185">Reference proteome</keyword>
<feature type="compositionally biased region" description="Polar residues" evidence="1">
    <location>
        <begin position="1"/>
        <end position="13"/>
    </location>
</feature>
<comment type="caution">
    <text evidence="2">The sequence shown here is derived from an EMBL/GenBank/DDBJ whole genome shotgun (WGS) entry which is preliminary data.</text>
</comment>
<organism evidence="2 3">
    <name type="scientific">Cryptotermes secundus</name>
    <dbReference type="NCBI Taxonomy" id="105785"/>
    <lineage>
        <taxon>Eukaryota</taxon>
        <taxon>Metazoa</taxon>
        <taxon>Ecdysozoa</taxon>
        <taxon>Arthropoda</taxon>
        <taxon>Hexapoda</taxon>
        <taxon>Insecta</taxon>
        <taxon>Pterygota</taxon>
        <taxon>Neoptera</taxon>
        <taxon>Polyneoptera</taxon>
        <taxon>Dictyoptera</taxon>
        <taxon>Blattodea</taxon>
        <taxon>Blattoidea</taxon>
        <taxon>Termitoidae</taxon>
        <taxon>Kalotermitidae</taxon>
        <taxon>Cryptotermitinae</taxon>
        <taxon>Cryptotermes</taxon>
    </lineage>
</organism>
<accession>A0A2J7R9D8</accession>
<name>A0A2J7R9D8_9NEOP</name>
<dbReference type="Proteomes" id="UP000235965">
    <property type="component" value="Unassembled WGS sequence"/>
</dbReference>
<protein>
    <submittedName>
        <fullName evidence="2">Uncharacterized protein</fullName>
    </submittedName>
</protein>
<evidence type="ECO:0000313" key="2">
    <source>
        <dbReference type="EMBL" id="PNF37444.1"/>
    </source>
</evidence>
<dbReference type="InParanoid" id="A0A2J7R9D8"/>
<proteinExistence type="predicted"/>
<feature type="compositionally biased region" description="Basic and acidic residues" evidence="1">
    <location>
        <begin position="15"/>
        <end position="32"/>
    </location>
</feature>
<dbReference type="AlphaFoldDB" id="A0A2J7R9D8"/>
<feature type="region of interest" description="Disordered" evidence="1">
    <location>
        <begin position="1"/>
        <end position="32"/>
    </location>
</feature>
<dbReference type="EMBL" id="NEVH01006598">
    <property type="protein sequence ID" value="PNF37444.1"/>
    <property type="molecule type" value="Genomic_DNA"/>
</dbReference>
<sequence>MATTVGTSNSISGSEYRHERDQADGERVGAKESGHLAGEVFYMTGLGHTSRANRIVGRQPRQDSI</sequence>
<evidence type="ECO:0000313" key="3">
    <source>
        <dbReference type="Proteomes" id="UP000235965"/>
    </source>
</evidence>
<evidence type="ECO:0000256" key="1">
    <source>
        <dbReference type="SAM" id="MobiDB-lite"/>
    </source>
</evidence>